<dbReference type="RefSeq" id="WP_147847466.1">
    <property type="nucleotide sequence ID" value="NZ_VDUZ01000013.1"/>
</dbReference>
<accession>A0A5C8PML6</accession>
<dbReference type="AlphaFoldDB" id="A0A5C8PML6"/>
<sequence length="434" mass="47288">MVARLIDISRLVENRHLRTPTGIDRVEMAYVQHLLAQARRGATLRFVVTWPHFTGVLSEDLVRPLIEAMAARWSEGARDAEGDPAFVALRAALGRPCQPANGPGVPRIGRPDGKATATDLARMAALCLRSAAGRLPGREEGACYFHTSQFRLHRPQRFAWLEGAKTRGVFVLHDLIPITHPEYCRPGEAVRHARRVATMARHASLVIANSAFTRASLQAHLAGLDIPAPPCEVVPLGLADIFLRPPPVAPVQAALPYFVAIGTIEPRKNLAFLLQAWQRWTEDGRAPRGRLVIVGRRGWENENVVDLLERSPGLASTVIEVASLSDAGMVSLLRGAQALLAPSFVEGFGLPVAEALALGVPVIASAIDAHREVAGEFADYVSPLDGPGWVAALDAYARPDADHRRQRLAALPRYRPAAWSDHMARVEELVEDIQ</sequence>
<dbReference type="Proteomes" id="UP000321638">
    <property type="component" value="Unassembled WGS sequence"/>
</dbReference>
<name>A0A5C8PML6_9HYPH</name>
<evidence type="ECO:0000313" key="3">
    <source>
        <dbReference type="Proteomes" id="UP000321638"/>
    </source>
</evidence>
<comment type="caution">
    <text evidence="2">The sequence shown here is derived from an EMBL/GenBank/DDBJ whole genome shotgun (WGS) entry which is preliminary data.</text>
</comment>
<dbReference type="InterPro" id="IPR001296">
    <property type="entry name" value="Glyco_trans_1"/>
</dbReference>
<dbReference type="GO" id="GO:0016757">
    <property type="term" value="F:glycosyltransferase activity"/>
    <property type="evidence" value="ECO:0007669"/>
    <property type="project" value="InterPro"/>
</dbReference>
<dbReference type="OrthoDB" id="9790710at2"/>
<keyword evidence="3" id="KW-1185">Reference proteome</keyword>
<organism evidence="2 3">
    <name type="scientific">Vineibacter terrae</name>
    <dbReference type="NCBI Taxonomy" id="2586908"/>
    <lineage>
        <taxon>Bacteria</taxon>
        <taxon>Pseudomonadati</taxon>
        <taxon>Pseudomonadota</taxon>
        <taxon>Alphaproteobacteria</taxon>
        <taxon>Hyphomicrobiales</taxon>
        <taxon>Vineibacter</taxon>
    </lineage>
</organism>
<proteinExistence type="predicted"/>
<evidence type="ECO:0000313" key="2">
    <source>
        <dbReference type="EMBL" id="TXL75664.1"/>
    </source>
</evidence>
<dbReference type="Pfam" id="PF00534">
    <property type="entry name" value="Glycos_transf_1"/>
    <property type="match status" value="1"/>
</dbReference>
<dbReference type="CDD" id="cd03809">
    <property type="entry name" value="GT4_MtfB-like"/>
    <property type="match status" value="1"/>
</dbReference>
<dbReference type="Gene3D" id="3.40.50.2000">
    <property type="entry name" value="Glycogen Phosphorylase B"/>
    <property type="match status" value="1"/>
</dbReference>
<dbReference type="EMBL" id="VDUZ01000013">
    <property type="protein sequence ID" value="TXL75664.1"/>
    <property type="molecule type" value="Genomic_DNA"/>
</dbReference>
<protein>
    <submittedName>
        <fullName evidence="2">Glycosyltransferase family 4 protein</fullName>
    </submittedName>
</protein>
<feature type="domain" description="Glycosyl transferase family 1" evidence="1">
    <location>
        <begin position="256"/>
        <end position="377"/>
    </location>
</feature>
<dbReference type="SUPFAM" id="SSF53756">
    <property type="entry name" value="UDP-Glycosyltransferase/glycogen phosphorylase"/>
    <property type="match status" value="1"/>
</dbReference>
<dbReference type="PANTHER" id="PTHR46401:SF9">
    <property type="entry name" value="MANNOSYLTRANSFERASE A"/>
    <property type="match status" value="1"/>
</dbReference>
<reference evidence="2 3" key="1">
    <citation type="submission" date="2019-06" db="EMBL/GenBank/DDBJ databases">
        <title>New taxonomy in bacterial strain CC-CFT640, isolated from vineyard.</title>
        <authorList>
            <person name="Lin S.-Y."/>
            <person name="Tsai C.-F."/>
            <person name="Young C.-C."/>
        </authorList>
    </citation>
    <scope>NUCLEOTIDE SEQUENCE [LARGE SCALE GENOMIC DNA]</scope>
    <source>
        <strain evidence="2 3">CC-CFT640</strain>
    </source>
</reference>
<evidence type="ECO:0000259" key="1">
    <source>
        <dbReference type="Pfam" id="PF00534"/>
    </source>
</evidence>
<keyword evidence="2" id="KW-0808">Transferase</keyword>
<gene>
    <name evidence="2" type="ORF">FHP25_13505</name>
</gene>
<dbReference type="PANTHER" id="PTHR46401">
    <property type="entry name" value="GLYCOSYLTRANSFERASE WBBK-RELATED"/>
    <property type="match status" value="1"/>
</dbReference>